<dbReference type="OrthoDB" id="4276610at2759"/>
<name>A0A1E3Q445_LIPST</name>
<dbReference type="AlphaFoldDB" id="A0A1E3Q445"/>
<evidence type="ECO:0000313" key="2">
    <source>
        <dbReference type="EMBL" id="ODQ72338.1"/>
    </source>
</evidence>
<dbReference type="Pfam" id="PF23155">
    <property type="entry name" value="DUF7053"/>
    <property type="match status" value="1"/>
</dbReference>
<dbReference type="InterPro" id="IPR055481">
    <property type="entry name" value="DUF7053"/>
</dbReference>
<feature type="domain" description="DUF7053" evidence="1">
    <location>
        <begin position="4"/>
        <end position="178"/>
    </location>
</feature>
<evidence type="ECO:0000313" key="3">
    <source>
        <dbReference type="Proteomes" id="UP000094385"/>
    </source>
</evidence>
<dbReference type="EMBL" id="KV454295">
    <property type="protein sequence ID" value="ODQ72338.1"/>
    <property type="molecule type" value="Genomic_DNA"/>
</dbReference>
<proteinExistence type="predicted"/>
<evidence type="ECO:0000259" key="1">
    <source>
        <dbReference type="Pfam" id="PF23155"/>
    </source>
</evidence>
<dbReference type="STRING" id="675824.A0A1E3Q445"/>
<organism evidence="2 3">
    <name type="scientific">Lipomyces starkeyi NRRL Y-11557</name>
    <dbReference type="NCBI Taxonomy" id="675824"/>
    <lineage>
        <taxon>Eukaryota</taxon>
        <taxon>Fungi</taxon>
        <taxon>Dikarya</taxon>
        <taxon>Ascomycota</taxon>
        <taxon>Saccharomycotina</taxon>
        <taxon>Lipomycetes</taxon>
        <taxon>Lipomycetales</taxon>
        <taxon>Lipomycetaceae</taxon>
        <taxon>Lipomyces</taxon>
    </lineage>
</organism>
<protein>
    <recommendedName>
        <fullName evidence="1">DUF7053 domain-containing protein</fullName>
    </recommendedName>
</protein>
<dbReference type="PANTHER" id="PTHR38117:SF1">
    <property type="entry name" value="DUF3074 DOMAIN-CONTAINING PROTEIN"/>
    <property type="match status" value="1"/>
</dbReference>
<sequence length="190" mass="20706">MSRSSHTFQLTAVLPSSLTPADIISALHVHENCLTLHAFTTCYKEVPATDPAVLSDPYFSPTDTTPIKTYEVTEAVAIIPGVGDWGKKFTIFPAWFQDTTAGLKMRADGPVGALVVRAEWRVQPGGAYGEVEGEEEGPAHMLVEDVAVECAWWLMSLARRRVEAAHRDICRKLVEKVEGARSAGVPLEVS</sequence>
<accession>A0A1E3Q445</accession>
<keyword evidence="3" id="KW-1185">Reference proteome</keyword>
<reference evidence="2 3" key="1">
    <citation type="journal article" date="2016" name="Proc. Natl. Acad. Sci. U.S.A.">
        <title>Comparative genomics of biotechnologically important yeasts.</title>
        <authorList>
            <person name="Riley R."/>
            <person name="Haridas S."/>
            <person name="Wolfe K.H."/>
            <person name="Lopes M.R."/>
            <person name="Hittinger C.T."/>
            <person name="Goeker M."/>
            <person name="Salamov A.A."/>
            <person name="Wisecaver J.H."/>
            <person name="Long T.M."/>
            <person name="Calvey C.H."/>
            <person name="Aerts A.L."/>
            <person name="Barry K.W."/>
            <person name="Choi C."/>
            <person name="Clum A."/>
            <person name="Coughlan A.Y."/>
            <person name="Deshpande S."/>
            <person name="Douglass A.P."/>
            <person name="Hanson S.J."/>
            <person name="Klenk H.-P."/>
            <person name="LaButti K.M."/>
            <person name="Lapidus A."/>
            <person name="Lindquist E.A."/>
            <person name="Lipzen A.M."/>
            <person name="Meier-Kolthoff J.P."/>
            <person name="Ohm R.A."/>
            <person name="Otillar R.P."/>
            <person name="Pangilinan J.L."/>
            <person name="Peng Y."/>
            <person name="Rokas A."/>
            <person name="Rosa C.A."/>
            <person name="Scheuner C."/>
            <person name="Sibirny A.A."/>
            <person name="Slot J.C."/>
            <person name="Stielow J.B."/>
            <person name="Sun H."/>
            <person name="Kurtzman C.P."/>
            <person name="Blackwell M."/>
            <person name="Grigoriev I.V."/>
            <person name="Jeffries T.W."/>
        </authorList>
    </citation>
    <scope>NUCLEOTIDE SEQUENCE [LARGE SCALE GENOMIC DNA]</scope>
    <source>
        <strain evidence="2 3">NRRL Y-11557</strain>
    </source>
</reference>
<gene>
    <name evidence="2" type="ORF">LIPSTDRAFT_292639</name>
</gene>
<dbReference type="PANTHER" id="PTHR38117">
    <property type="entry name" value="NACHT AND WD40 DOMAIN PROTEIN"/>
    <property type="match status" value="1"/>
</dbReference>
<dbReference type="Proteomes" id="UP000094385">
    <property type="component" value="Unassembled WGS sequence"/>
</dbReference>